<dbReference type="EC" id="2.7.1.95" evidence="2"/>
<evidence type="ECO:0000256" key="8">
    <source>
        <dbReference type="ARBA" id="ARBA00023251"/>
    </source>
</evidence>
<organism evidence="12 13">
    <name type="scientific">Rhodovulum visakhapatnamense</name>
    <dbReference type="NCBI Taxonomy" id="364297"/>
    <lineage>
        <taxon>Bacteria</taxon>
        <taxon>Pseudomonadati</taxon>
        <taxon>Pseudomonadota</taxon>
        <taxon>Alphaproteobacteria</taxon>
        <taxon>Rhodobacterales</taxon>
        <taxon>Paracoccaceae</taxon>
        <taxon>Rhodovulum</taxon>
    </lineage>
</organism>
<comment type="similarity">
    <text evidence="1 10">Belongs to the aminoglycoside phosphotransferase family.</text>
</comment>
<evidence type="ECO:0000313" key="13">
    <source>
        <dbReference type="Proteomes" id="UP000635853"/>
    </source>
</evidence>
<evidence type="ECO:0000256" key="6">
    <source>
        <dbReference type="ARBA" id="ARBA00022777"/>
    </source>
</evidence>
<evidence type="ECO:0000256" key="7">
    <source>
        <dbReference type="ARBA" id="ARBA00022840"/>
    </source>
</evidence>
<evidence type="ECO:0000256" key="1">
    <source>
        <dbReference type="ARBA" id="ARBA00006219"/>
    </source>
</evidence>
<evidence type="ECO:0000256" key="5">
    <source>
        <dbReference type="ARBA" id="ARBA00022741"/>
    </source>
</evidence>
<dbReference type="NCBIfam" id="NF033068">
    <property type="entry name" value="APH_3p"/>
    <property type="match status" value="1"/>
</dbReference>
<evidence type="ECO:0000313" key="12">
    <source>
        <dbReference type="EMBL" id="MBL3579748.1"/>
    </source>
</evidence>
<dbReference type="Proteomes" id="UP000635853">
    <property type="component" value="Unassembled WGS sequence"/>
</dbReference>
<dbReference type="Pfam" id="PF01636">
    <property type="entry name" value="APH"/>
    <property type="match status" value="1"/>
</dbReference>
<name>A0ABS1RJE8_9RHOB</name>
<dbReference type="PANTHER" id="PTHR21310:SF41">
    <property type="entry name" value="3'-PHOSPHOTRANSFERASE, PUTATIVE-RELATED"/>
    <property type="match status" value="1"/>
</dbReference>
<dbReference type="EMBL" id="JAESIL010000084">
    <property type="protein sequence ID" value="MBL3579748.1"/>
    <property type="molecule type" value="Genomic_DNA"/>
</dbReference>
<dbReference type="InterPro" id="IPR024165">
    <property type="entry name" value="Kan/Strep_kinase"/>
</dbReference>
<keyword evidence="5 10" id="KW-0547">Nucleotide-binding</keyword>
<dbReference type="SUPFAM" id="SSF56112">
    <property type="entry name" value="Protein kinase-like (PK-like)"/>
    <property type="match status" value="1"/>
</dbReference>
<keyword evidence="8 10" id="KW-0046">Antibiotic resistance</keyword>
<reference evidence="13" key="1">
    <citation type="submission" date="2021-01" db="EMBL/GenBank/DDBJ databases">
        <title>Draft genomes of Rhodovulum sulfidophilum.</title>
        <authorList>
            <person name="Guzman M.S."/>
        </authorList>
    </citation>
    <scope>NUCLEOTIDE SEQUENCE [LARGE SCALE GENOMIC DNA]</scope>
    <source>
        <strain evidence="13">AB19</strain>
    </source>
</reference>
<evidence type="ECO:0000256" key="10">
    <source>
        <dbReference type="PIRNR" id="PIRNR000706"/>
    </source>
</evidence>
<dbReference type="PANTHER" id="PTHR21310">
    <property type="entry name" value="AMINOGLYCOSIDE PHOSPHOTRANSFERASE-RELATED-RELATED"/>
    <property type="match status" value="1"/>
</dbReference>
<dbReference type="InterPro" id="IPR002575">
    <property type="entry name" value="Aminoglycoside_PTrfase"/>
</dbReference>
<evidence type="ECO:0000259" key="11">
    <source>
        <dbReference type="Pfam" id="PF01636"/>
    </source>
</evidence>
<feature type="domain" description="Aminoglycoside phosphotransferase" evidence="11">
    <location>
        <begin position="22"/>
        <end position="245"/>
    </location>
</feature>
<keyword evidence="4 10" id="KW-0808">Transferase</keyword>
<accession>A0ABS1RJE8</accession>
<proteinExistence type="inferred from homology"/>
<sequence>MFDGLSGYVWTRNNIGESGGEVYRLHGNPGAPDLYLKYCWGAEAGSLLDEVSRLRWLAAHLRVPAVVEFRCSADEAWLLMEALPGETAYQALLARPEEREVVVDALARFLKKLHSIPTNQCPFNSGQAYRLGLARQRLGAGLVDEDDFDEERRGWSASHVWREMLLLLPQAPDLVVTHGDFSLDNILVVGNEVAGCIDVGRAGSADRYQDLAILWNCLGEFDTSLQERLFASYGMPVPDWSKLQFHLMLDEFF</sequence>
<evidence type="ECO:0000256" key="4">
    <source>
        <dbReference type="ARBA" id="ARBA00022679"/>
    </source>
</evidence>
<dbReference type="Gene3D" id="3.30.200.20">
    <property type="entry name" value="Phosphorylase Kinase, domain 1"/>
    <property type="match status" value="1"/>
</dbReference>
<keyword evidence="13" id="KW-1185">Reference proteome</keyword>
<dbReference type="RefSeq" id="WP_075787502.1">
    <property type="nucleotide sequence ID" value="NZ_JAESIL010000084.1"/>
</dbReference>
<dbReference type="CDD" id="cd05150">
    <property type="entry name" value="APH"/>
    <property type="match status" value="1"/>
</dbReference>
<evidence type="ECO:0000256" key="3">
    <source>
        <dbReference type="ARBA" id="ARBA00017903"/>
    </source>
</evidence>
<dbReference type="InterPro" id="IPR011009">
    <property type="entry name" value="Kinase-like_dom_sf"/>
</dbReference>
<dbReference type="PIRSF" id="PIRSF000706">
    <property type="entry name" value="Kanamycin_kin"/>
    <property type="match status" value="1"/>
</dbReference>
<comment type="caution">
    <text evidence="12">The sequence shown here is derived from an EMBL/GenBank/DDBJ whole genome shotgun (WGS) entry which is preliminary data.</text>
</comment>
<keyword evidence="6 10" id="KW-0418">Kinase</keyword>
<protein>
    <recommendedName>
        <fullName evidence="3">Aminoglycoside 3'-phosphotransferase</fullName>
        <ecNumber evidence="2">2.7.1.95</ecNumber>
    </recommendedName>
</protein>
<keyword evidence="7 10" id="KW-0067">ATP-binding</keyword>
<dbReference type="Gene3D" id="3.90.1200.10">
    <property type="match status" value="1"/>
</dbReference>
<evidence type="ECO:0000256" key="2">
    <source>
        <dbReference type="ARBA" id="ARBA00012193"/>
    </source>
</evidence>
<dbReference type="InterPro" id="IPR051678">
    <property type="entry name" value="AGP_Transferase"/>
</dbReference>
<comment type="catalytic activity">
    <reaction evidence="9">
        <text>kanamycin A + ATP = kanamycin 3'-phosphate + ADP + H(+)</text>
        <dbReference type="Rhea" id="RHEA:24256"/>
        <dbReference type="ChEBI" id="CHEBI:15378"/>
        <dbReference type="ChEBI" id="CHEBI:30616"/>
        <dbReference type="ChEBI" id="CHEBI:57909"/>
        <dbReference type="ChEBI" id="CHEBI:58214"/>
        <dbReference type="ChEBI" id="CHEBI:456216"/>
        <dbReference type="EC" id="2.7.1.95"/>
    </reaction>
</comment>
<evidence type="ECO:0000256" key="9">
    <source>
        <dbReference type="ARBA" id="ARBA00048925"/>
    </source>
</evidence>
<gene>
    <name evidence="12" type="ORF">JMJ92_16530</name>
</gene>